<dbReference type="InterPro" id="IPR023418">
    <property type="entry name" value="Thyroxine_BS"/>
</dbReference>
<keyword evidence="5 7" id="KW-0659">Purine metabolism</keyword>
<evidence type="ECO:0000256" key="5">
    <source>
        <dbReference type="ARBA" id="ARBA00022631"/>
    </source>
</evidence>
<evidence type="ECO:0000313" key="8">
    <source>
        <dbReference type="EMBL" id="OSC35060.1"/>
    </source>
</evidence>
<evidence type="ECO:0000256" key="4">
    <source>
        <dbReference type="ARBA" id="ARBA00011881"/>
    </source>
</evidence>
<evidence type="ECO:0000256" key="7">
    <source>
        <dbReference type="RuleBase" id="RU361270"/>
    </source>
</evidence>
<dbReference type="AlphaFoldDB" id="A0A7I7SAK0"/>
<dbReference type="InterPro" id="IPR000895">
    <property type="entry name" value="Transthyretin/HIU_hydrolase"/>
</dbReference>
<dbReference type="OrthoDB" id="9792386at2"/>
<reference evidence="8 9" key="1">
    <citation type="submission" date="2017-04" db="EMBL/GenBank/DDBJ databases">
        <title>The new phylogeny of genus Mycobacterium.</title>
        <authorList>
            <person name="Tortoli E."/>
            <person name="Trovato A."/>
            <person name="Cirillo D.M."/>
        </authorList>
    </citation>
    <scope>NUCLEOTIDE SEQUENCE [LARGE SCALE GENOMIC DNA]</scope>
    <source>
        <strain evidence="8 9">KCTC 19819</strain>
    </source>
</reference>
<accession>A0A7I7SAK0</accession>
<dbReference type="EMBL" id="NCXO01000006">
    <property type="protein sequence ID" value="OSC35060.1"/>
    <property type="molecule type" value="Genomic_DNA"/>
</dbReference>
<evidence type="ECO:0000256" key="2">
    <source>
        <dbReference type="ARBA" id="ARBA00002704"/>
    </source>
</evidence>
<protein>
    <recommendedName>
        <fullName evidence="7">5-hydroxyisourate hydrolase</fullName>
        <shortName evidence="7">HIU hydrolase</shortName>
        <shortName evidence="7">HIUHase</shortName>
        <ecNumber evidence="7">3.5.2.17</ecNumber>
    </recommendedName>
</protein>
<gene>
    <name evidence="8" type="ORF">B8W67_04535</name>
</gene>
<comment type="caution">
    <text evidence="8">The sequence shown here is derived from an EMBL/GenBank/DDBJ whole genome shotgun (WGS) entry which is preliminary data.</text>
</comment>
<dbReference type="GO" id="GO:0006144">
    <property type="term" value="P:purine nucleobase metabolic process"/>
    <property type="evidence" value="ECO:0007669"/>
    <property type="project" value="UniProtKB-KW"/>
</dbReference>
<comment type="subunit">
    <text evidence="4 7">Homotetramer.</text>
</comment>
<evidence type="ECO:0000256" key="3">
    <source>
        <dbReference type="ARBA" id="ARBA00009850"/>
    </source>
</evidence>
<keyword evidence="9" id="KW-1185">Reference proteome</keyword>
<dbReference type="PRINTS" id="PR00189">
    <property type="entry name" value="TRNSTHYRETIN"/>
</dbReference>
<dbReference type="CDD" id="cd05822">
    <property type="entry name" value="TLP_HIUase"/>
    <property type="match status" value="1"/>
</dbReference>
<comment type="function">
    <text evidence="2">Catalyzes the hydrolysis of 5-hydroxyisourate (HIU) to 2-oxo-4-hydroxy-4-carboxy-5-ureidoimidazoline (OHCU).</text>
</comment>
<dbReference type="SUPFAM" id="SSF49472">
    <property type="entry name" value="Transthyretin (synonym: prealbumin)"/>
    <property type="match status" value="1"/>
</dbReference>
<dbReference type="InterPro" id="IPR036817">
    <property type="entry name" value="Transthyretin/HIU_hydrolase_sf"/>
</dbReference>
<sequence>MTTISSHVLDTALGRPASGMAVDLDLLDGARTHPVGTSVTDADGRVGDLSRAPLHEGVYRLTFDTAGYFAATGQRGLFPVVTVTFTVADPGGHYHVPLLLSPFAYSVYRGS</sequence>
<name>A0A7I7SAK0_9MYCO</name>
<dbReference type="EC" id="3.5.2.17" evidence="7"/>
<dbReference type="PANTHER" id="PTHR10395">
    <property type="entry name" value="URICASE AND TRANSTHYRETIN-RELATED"/>
    <property type="match status" value="1"/>
</dbReference>
<evidence type="ECO:0000256" key="6">
    <source>
        <dbReference type="ARBA" id="ARBA00022801"/>
    </source>
</evidence>
<dbReference type="Gene3D" id="2.60.40.180">
    <property type="entry name" value="Transthyretin/hydroxyisourate hydrolase domain"/>
    <property type="match status" value="1"/>
</dbReference>
<dbReference type="InterPro" id="IPR014306">
    <property type="entry name" value="Hydroxyisourate_hydrolase"/>
</dbReference>
<comment type="similarity">
    <text evidence="3 7">Belongs to the transthyretin family. 5-hydroxyisourate hydrolase subfamily.</text>
</comment>
<evidence type="ECO:0000256" key="1">
    <source>
        <dbReference type="ARBA" id="ARBA00001043"/>
    </source>
</evidence>
<dbReference type="InterPro" id="IPR023416">
    <property type="entry name" value="Transthyretin/HIU_hydrolase_d"/>
</dbReference>
<proteinExistence type="inferred from homology"/>
<evidence type="ECO:0000313" key="9">
    <source>
        <dbReference type="Proteomes" id="UP000193577"/>
    </source>
</evidence>
<dbReference type="GO" id="GO:0033971">
    <property type="term" value="F:hydroxyisourate hydrolase activity"/>
    <property type="evidence" value="ECO:0007669"/>
    <property type="project" value="UniProtKB-EC"/>
</dbReference>
<comment type="catalytic activity">
    <reaction evidence="1 7">
        <text>5-hydroxyisourate + H2O = 5-hydroxy-2-oxo-4-ureido-2,5-dihydro-1H-imidazole-5-carboxylate + H(+)</text>
        <dbReference type="Rhea" id="RHEA:23736"/>
        <dbReference type="ChEBI" id="CHEBI:15377"/>
        <dbReference type="ChEBI" id="CHEBI:15378"/>
        <dbReference type="ChEBI" id="CHEBI:18072"/>
        <dbReference type="ChEBI" id="CHEBI:58639"/>
        <dbReference type="EC" id="3.5.2.17"/>
    </reaction>
</comment>
<dbReference type="Pfam" id="PF00576">
    <property type="entry name" value="Transthyretin"/>
    <property type="match status" value="1"/>
</dbReference>
<dbReference type="NCBIfam" id="TIGR02962">
    <property type="entry name" value="hdxy_isourate"/>
    <property type="match status" value="1"/>
</dbReference>
<dbReference type="PROSITE" id="PS00768">
    <property type="entry name" value="TRANSTHYRETIN_1"/>
    <property type="match status" value="1"/>
</dbReference>
<organism evidence="8 9">
    <name type="scientific">Mycolicibacillus koreensis</name>
    <dbReference type="NCBI Taxonomy" id="1069220"/>
    <lineage>
        <taxon>Bacteria</taxon>
        <taxon>Bacillati</taxon>
        <taxon>Actinomycetota</taxon>
        <taxon>Actinomycetes</taxon>
        <taxon>Mycobacteriales</taxon>
        <taxon>Mycobacteriaceae</taxon>
        <taxon>Mycolicibacillus</taxon>
    </lineage>
</organism>
<dbReference type="Proteomes" id="UP000193577">
    <property type="component" value="Unassembled WGS sequence"/>
</dbReference>
<keyword evidence="6 7" id="KW-0378">Hydrolase</keyword>
<dbReference type="PANTHER" id="PTHR10395:SF7">
    <property type="entry name" value="5-HYDROXYISOURATE HYDROLASE"/>
    <property type="match status" value="1"/>
</dbReference>
<dbReference type="RefSeq" id="WP_069390903.1">
    <property type="nucleotide sequence ID" value="NZ_AP022594.1"/>
</dbReference>